<sequence>MQLVKPVVTATIAVVLCSLTFISVDARFTPSHRMHKRATTATATNFTLVNSYSGDTFFDGWTFFSNADPTHGMVQYTTQAQAQSAGLIGIQDGRAMMKVAADADTDGNRQSVRISTVDTHTHGLFVLDATHIPVGCGVWPAFWTLSADPGSSGWPVGGEIDIVEGVNDYSANLVSIHTSSGCSLSSSSASTLGYSGELMLGSSGTSCDSLTTNNQGCSIMSTTSGDYGVQYNADGGGVHAMLWDADEGISIWFFPRASIPSDVSSGTPDPTGWPTPTGRWPATSCTMSSFFWNHVAIFTNTLCGDWAGASSVWSTAMNGQTQSCAAKTGVASCADYMHGNSTDLSEAYWLINSVKIYQTERLA</sequence>
<dbReference type="Pfam" id="PF26113">
    <property type="entry name" value="GH16_XgeA"/>
    <property type="match status" value="1"/>
</dbReference>
<dbReference type="GeneID" id="25264862"/>
<dbReference type="AlphaFoldDB" id="A0A066VJR4"/>
<reference evidence="2 3" key="1">
    <citation type="submission" date="2014-05" db="EMBL/GenBank/DDBJ databases">
        <title>Draft genome sequence of a rare smut relative, Tilletiaria anomala UBC 951.</title>
        <authorList>
            <consortium name="DOE Joint Genome Institute"/>
            <person name="Toome M."/>
            <person name="Kuo A."/>
            <person name="Henrissat B."/>
            <person name="Lipzen A."/>
            <person name="Tritt A."/>
            <person name="Yoshinaga Y."/>
            <person name="Zane M."/>
            <person name="Barry K."/>
            <person name="Grigoriev I.V."/>
            <person name="Spatafora J.W."/>
            <person name="Aimea M.C."/>
        </authorList>
    </citation>
    <scope>NUCLEOTIDE SEQUENCE [LARGE SCALE GENOMIC DNA]</scope>
    <source>
        <strain evidence="2 3">UBC 951</strain>
    </source>
</reference>
<dbReference type="GO" id="GO:0009251">
    <property type="term" value="P:glucan catabolic process"/>
    <property type="evidence" value="ECO:0007669"/>
    <property type="project" value="TreeGrafter"/>
</dbReference>
<keyword evidence="2" id="KW-0378">Hydrolase</keyword>
<protein>
    <submittedName>
        <fullName evidence="2">Glycoside hydrolase family 16 protein</fullName>
    </submittedName>
</protein>
<dbReference type="OrthoDB" id="192832at2759"/>
<dbReference type="HOGENOM" id="CLU_016972_0_1_1"/>
<dbReference type="STRING" id="1037660.A0A066VJR4"/>
<dbReference type="PANTHER" id="PTHR10963">
    <property type="entry name" value="GLYCOSYL HYDROLASE-RELATED"/>
    <property type="match status" value="1"/>
</dbReference>
<dbReference type="Proteomes" id="UP000027361">
    <property type="component" value="Unassembled WGS sequence"/>
</dbReference>
<organism evidence="2 3">
    <name type="scientific">Tilletiaria anomala (strain ATCC 24038 / CBS 436.72 / UBC 951)</name>
    <dbReference type="NCBI Taxonomy" id="1037660"/>
    <lineage>
        <taxon>Eukaryota</taxon>
        <taxon>Fungi</taxon>
        <taxon>Dikarya</taxon>
        <taxon>Basidiomycota</taxon>
        <taxon>Ustilaginomycotina</taxon>
        <taxon>Exobasidiomycetes</taxon>
        <taxon>Georgefischeriales</taxon>
        <taxon>Tilletiariaceae</taxon>
        <taxon>Tilletiaria</taxon>
    </lineage>
</organism>
<dbReference type="PROSITE" id="PS51762">
    <property type="entry name" value="GH16_2"/>
    <property type="match status" value="1"/>
</dbReference>
<keyword evidence="3" id="KW-1185">Reference proteome</keyword>
<evidence type="ECO:0000313" key="2">
    <source>
        <dbReference type="EMBL" id="KDN41962.1"/>
    </source>
</evidence>
<gene>
    <name evidence="2" type="ORF">K437DRAFT_258043</name>
</gene>
<evidence type="ECO:0000313" key="3">
    <source>
        <dbReference type="Proteomes" id="UP000027361"/>
    </source>
</evidence>
<comment type="caution">
    <text evidence="2">The sequence shown here is derived from an EMBL/GenBank/DDBJ whole genome shotgun (WGS) entry which is preliminary data.</text>
</comment>
<dbReference type="InterPro" id="IPR013320">
    <property type="entry name" value="ConA-like_dom_sf"/>
</dbReference>
<dbReference type="CDD" id="cd02181">
    <property type="entry name" value="GH16_fungal_Lam16A_glucanase"/>
    <property type="match status" value="1"/>
</dbReference>
<dbReference type="OMA" id="MYWSESD"/>
<dbReference type="RefSeq" id="XP_013241897.1">
    <property type="nucleotide sequence ID" value="XM_013386443.1"/>
</dbReference>
<proteinExistence type="predicted"/>
<dbReference type="EMBL" id="JMSN01000074">
    <property type="protein sequence ID" value="KDN41962.1"/>
    <property type="molecule type" value="Genomic_DNA"/>
</dbReference>
<dbReference type="GO" id="GO:0004553">
    <property type="term" value="F:hydrolase activity, hydrolyzing O-glycosyl compounds"/>
    <property type="evidence" value="ECO:0007669"/>
    <property type="project" value="InterPro"/>
</dbReference>
<dbReference type="InterPro" id="IPR000757">
    <property type="entry name" value="Beta-glucanase-like"/>
</dbReference>
<feature type="domain" description="GH16" evidence="1">
    <location>
        <begin position="22"/>
        <end position="315"/>
    </location>
</feature>
<dbReference type="InParanoid" id="A0A066VJR4"/>
<evidence type="ECO:0000259" key="1">
    <source>
        <dbReference type="PROSITE" id="PS51762"/>
    </source>
</evidence>
<accession>A0A066VJR4</accession>
<dbReference type="Gene3D" id="2.60.120.200">
    <property type="match status" value="1"/>
</dbReference>
<name>A0A066VJR4_TILAU</name>
<dbReference type="PANTHER" id="PTHR10963:SF24">
    <property type="entry name" value="GLYCOSIDASE C21B10.07-RELATED"/>
    <property type="match status" value="1"/>
</dbReference>
<dbReference type="InterPro" id="IPR050546">
    <property type="entry name" value="Glycosyl_Hydrlase_16"/>
</dbReference>
<dbReference type="SUPFAM" id="SSF49899">
    <property type="entry name" value="Concanavalin A-like lectins/glucanases"/>
    <property type="match status" value="1"/>
</dbReference>